<feature type="transmembrane region" description="Helical" evidence="10">
    <location>
        <begin position="20"/>
        <end position="41"/>
    </location>
</feature>
<accession>A0A7R9KKM3</accession>
<keyword evidence="8" id="KW-0449">Lipoprotein</keyword>
<evidence type="ECO:0000256" key="3">
    <source>
        <dbReference type="ARBA" id="ARBA00022473"/>
    </source>
</evidence>
<dbReference type="GO" id="GO:0005125">
    <property type="term" value="F:cytokine activity"/>
    <property type="evidence" value="ECO:0007669"/>
    <property type="project" value="TreeGrafter"/>
</dbReference>
<dbReference type="InterPro" id="IPR043158">
    <property type="entry name" value="Wnt_C"/>
</dbReference>
<reference evidence="11" key="1">
    <citation type="submission" date="2020-11" db="EMBL/GenBank/DDBJ databases">
        <authorList>
            <person name="Tran Van P."/>
        </authorList>
    </citation>
    <scope>NUCLEOTIDE SEQUENCE</scope>
</reference>
<sequence length="234" mass="26747">MRFAQNPTLYGLDYYFKSPMLPILIVLAIMFVGICVALNLFSRALKAKDRMRAITKIMFERQRHVSNEMRRECKCHGMSGSFDGASRVLVSNDYRGLTRKKYKKVQLKPYETGYKSPTRKDLIYFEESPDFCVTNQKFGVLGTKGRVCNDTSIGVEGCDLLCCGRGYKTEIREELERCNCTFHWCCQVKCNICKARKTVHTSHLSLISILSSTRVLMTIALVLSNKTCVEIPFT</sequence>
<dbReference type="InterPro" id="IPR005817">
    <property type="entry name" value="Wnt"/>
</dbReference>
<evidence type="ECO:0000256" key="9">
    <source>
        <dbReference type="RuleBase" id="RU003500"/>
    </source>
</evidence>
<dbReference type="GO" id="GO:0000902">
    <property type="term" value="P:cell morphogenesis"/>
    <property type="evidence" value="ECO:0007669"/>
    <property type="project" value="UniProtKB-ARBA"/>
</dbReference>
<dbReference type="GO" id="GO:0030182">
    <property type="term" value="P:neuron differentiation"/>
    <property type="evidence" value="ECO:0007669"/>
    <property type="project" value="TreeGrafter"/>
</dbReference>
<protein>
    <recommendedName>
        <fullName evidence="9">Protein Wnt</fullName>
    </recommendedName>
</protein>
<evidence type="ECO:0000256" key="2">
    <source>
        <dbReference type="ARBA" id="ARBA00005683"/>
    </source>
</evidence>
<evidence type="ECO:0000256" key="4">
    <source>
        <dbReference type="ARBA" id="ARBA00022525"/>
    </source>
</evidence>
<keyword evidence="5" id="KW-0272">Extracellular matrix</keyword>
<dbReference type="GO" id="GO:0005109">
    <property type="term" value="F:frizzled binding"/>
    <property type="evidence" value="ECO:0007669"/>
    <property type="project" value="TreeGrafter"/>
</dbReference>
<dbReference type="FunFam" id="3.30.2460.20:FF:000001">
    <property type="entry name" value="Wnt homolog"/>
    <property type="match status" value="1"/>
</dbReference>
<dbReference type="OrthoDB" id="5945655at2759"/>
<dbReference type="SMART" id="SM00097">
    <property type="entry name" value="WNT1"/>
    <property type="match status" value="1"/>
</dbReference>
<dbReference type="GO" id="GO:0007517">
    <property type="term" value="P:muscle organ development"/>
    <property type="evidence" value="ECO:0007669"/>
    <property type="project" value="UniProtKB-ARBA"/>
</dbReference>
<dbReference type="PANTHER" id="PTHR12027:SF91">
    <property type="entry name" value="PROTO-ONCOGENE WNT-1"/>
    <property type="match status" value="1"/>
</dbReference>
<dbReference type="Proteomes" id="UP000759131">
    <property type="component" value="Unassembled WGS sequence"/>
</dbReference>
<keyword evidence="7" id="KW-1015">Disulfide bond</keyword>
<name>A0A7R9KKM3_9ACAR</name>
<evidence type="ECO:0000256" key="10">
    <source>
        <dbReference type="SAM" id="Phobius"/>
    </source>
</evidence>
<organism evidence="11">
    <name type="scientific">Medioppia subpectinata</name>
    <dbReference type="NCBI Taxonomy" id="1979941"/>
    <lineage>
        <taxon>Eukaryota</taxon>
        <taxon>Metazoa</taxon>
        <taxon>Ecdysozoa</taxon>
        <taxon>Arthropoda</taxon>
        <taxon>Chelicerata</taxon>
        <taxon>Arachnida</taxon>
        <taxon>Acari</taxon>
        <taxon>Acariformes</taxon>
        <taxon>Sarcoptiformes</taxon>
        <taxon>Oribatida</taxon>
        <taxon>Brachypylina</taxon>
        <taxon>Oppioidea</taxon>
        <taxon>Oppiidae</taxon>
        <taxon>Medioppia</taxon>
    </lineage>
</organism>
<dbReference type="Gene3D" id="3.30.2460.20">
    <property type="match status" value="1"/>
</dbReference>
<dbReference type="PANTHER" id="PTHR12027">
    <property type="entry name" value="WNT RELATED"/>
    <property type="match status" value="1"/>
</dbReference>
<keyword evidence="10" id="KW-1133">Transmembrane helix</keyword>
<keyword evidence="10" id="KW-0812">Transmembrane</keyword>
<evidence type="ECO:0000313" key="11">
    <source>
        <dbReference type="EMBL" id="CAD7624545.1"/>
    </source>
</evidence>
<evidence type="ECO:0000256" key="5">
    <source>
        <dbReference type="ARBA" id="ARBA00022530"/>
    </source>
</evidence>
<comment type="similarity">
    <text evidence="2 9">Belongs to the Wnt family.</text>
</comment>
<keyword evidence="3 9" id="KW-0217">Developmental protein</keyword>
<dbReference type="GO" id="GO:0060070">
    <property type="term" value="P:canonical Wnt signaling pathway"/>
    <property type="evidence" value="ECO:0007669"/>
    <property type="project" value="TreeGrafter"/>
</dbReference>
<comment type="function">
    <text evidence="9">Ligand for members of the frizzled family of seven transmembrane receptors.</text>
</comment>
<proteinExistence type="inferred from homology"/>
<evidence type="ECO:0000256" key="6">
    <source>
        <dbReference type="ARBA" id="ARBA00022687"/>
    </source>
</evidence>
<dbReference type="GO" id="GO:0045165">
    <property type="term" value="P:cell fate commitment"/>
    <property type="evidence" value="ECO:0007669"/>
    <property type="project" value="TreeGrafter"/>
</dbReference>
<keyword evidence="10" id="KW-0472">Membrane</keyword>
<evidence type="ECO:0000256" key="8">
    <source>
        <dbReference type="ARBA" id="ARBA00023288"/>
    </source>
</evidence>
<evidence type="ECO:0000256" key="7">
    <source>
        <dbReference type="ARBA" id="ARBA00023157"/>
    </source>
</evidence>
<dbReference type="Pfam" id="PF00110">
    <property type="entry name" value="wnt"/>
    <property type="match status" value="1"/>
</dbReference>
<evidence type="ECO:0000256" key="1">
    <source>
        <dbReference type="ARBA" id="ARBA00004498"/>
    </source>
</evidence>
<comment type="subcellular location">
    <subcellularLocation>
        <location evidence="1 9">Secreted</location>
        <location evidence="1 9">Extracellular space</location>
        <location evidence="1 9">Extracellular matrix</location>
    </subcellularLocation>
</comment>
<keyword evidence="6 9" id="KW-0879">Wnt signaling pathway</keyword>
<gene>
    <name evidence="11" type="ORF">OSB1V03_LOCUS4988</name>
</gene>
<dbReference type="EMBL" id="OC856973">
    <property type="protein sequence ID" value="CAD7624545.1"/>
    <property type="molecule type" value="Genomic_DNA"/>
</dbReference>
<dbReference type="EMBL" id="CAJPIZ010002398">
    <property type="protein sequence ID" value="CAG2104975.1"/>
    <property type="molecule type" value="Genomic_DNA"/>
</dbReference>
<keyword evidence="12" id="KW-1185">Reference proteome</keyword>
<dbReference type="AlphaFoldDB" id="A0A7R9KKM3"/>
<dbReference type="GO" id="GO:0005615">
    <property type="term" value="C:extracellular space"/>
    <property type="evidence" value="ECO:0007669"/>
    <property type="project" value="TreeGrafter"/>
</dbReference>
<evidence type="ECO:0000313" key="12">
    <source>
        <dbReference type="Proteomes" id="UP000759131"/>
    </source>
</evidence>
<keyword evidence="4" id="KW-0964">Secreted</keyword>